<keyword evidence="5 13" id="KW-0813">Transport</keyword>
<keyword evidence="11 13" id="KW-0998">Cell outer membrane</keyword>
<feature type="signal peptide" evidence="14">
    <location>
        <begin position="1"/>
        <end position="25"/>
    </location>
</feature>
<dbReference type="PROSITE" id="PS51257">
    <property type="entry name" value="PROKAR_LIPOPROTEIN"/>
    <property type="match status" value="1"/>
</dbReference>
<dbReference type="Gene3D" id="2.50.20.10">
    <property type="entry name" value="Lipoprotein localisation LolA/LolB/LppX"/>
    <property type="match status" value="1"/>
</dbReference>
<evidence type="ECO:0000256" key="10">
    <source>
        <dbReference type="ARBA" id="ARBA00023186"/>
    </source>
</evidence>
<evidence type="ECO:0000256" key="1">
    <source>
        <dbReference type="ARBA" id="ARBA00004459"/>
    </source>
</evidence>
<keyword evidence="7 13" id="KW-0653">Protein transport</keyword>
<dbReference type="HAMAP" id="MF_00233">
    <property type="entry name" value="LolB"/>
    <property type="match status" value="1"/>
</dbReference>
<dbReference type="EMBL" id="BSSV01000007">
    <property type="protein sequence ID" value="GLX86762.1"/>
    <property type="molecule type" value="Genomic_DNA"/>
</dbReference>
<keyword evidence="8 13" id="KW-0472">Membrane</keyword>
<dbReference type="CDD" id="cd16326">
    <property type="entry name" value="LolB"/>
    <property type="match status" value="1"/>
</dbReference>
<evidence type="ECO:0000256" key="5">
    <source>
        <dbReference type="ARBA" id="ARBA00022448"/>
    </source>
</evidence>
<dbReference type="NCBIfam" id="TIGR00548">
    <property type="entry name" value="lolB"/>
    <property type="match status" value="1"/>
</dbReference>
<organism evidence="15 16">
    <name type="scientific">Thalassotalea loyana</name>
    <dbReference type="NCBI Taxonomy" id="280483"/>
    <lineage>
        <taxon>Bacteria</taxon>
        <taxon>Pseudomonadati</taxon>
        <taxon>Pseudomonadota</taxon>
        <taxon>Gammaproteobacteria</taxon>
        <taxon>Alteromonadales</taxon>
        <taxon>Colwelliaceae</taxon>
        <taxon>Thalassotalea</taxon>
    </lineage>
</organism>
<keyword evidence="9 13" id="KW-0564">Palmitate</keyword>
<dbReference type="Proteomes" id="UP001157134">
    <property type="component" value="Unassembled WGS sequence"/>
</dbReference>
<proteinExistence type="inferred from homology"/>
<dbReference type="InterPro" id="IPR004565">
    <property type="entry name" value="OM_lipoprot_LolB"/>
</dbReference>
<dbReference type="InterPro" id="IPR029046">
    <property type="entry name" value="LolA/LolB/LppX"/>
</dbReference>
<keyword evidence="16" id="KW-1185">Reference proteome</keyword>
<sequence length="204" mass="23324">MKSSYKTINYLLFTIILLLSGCSTTKQTPVSSQTSSTEHQAVLNQLSNWQFKGKLAFISPKERQSANVLWQVKDHEVEKLSLSTFLGINILEIEQSNNTYVIQADGEEHQGKNLAVLIWQLTGITLPVEALSHWVKGSPYLPGDKLTYQTPANFPNMLTSDFNQRQWQVKYRQFKSVNNVMLPHKVDITQGELTIKLQINRWET</sequence>
<comment type="caution">
    <text evidence="15">The sequence shown here is derived from an EMBL/GenBank/DDBJ whole genome shotgun (WGS) entry which is preliminary data.</text>
</comment>
<dbReference type="SUPFAM" id="SSF89392">
    <property type="entry name" value="Prokaryotic lipoproteins and lipoprotein localization factors"/>
    <property type="match status" value="1"/>
</dbReference>
<keyword evidence="10 13" id="KW-0143">Chaperone</keyword>
<evidence type="ECO:0000256" key="12">
    <source>
        <dbReference type="ARBA" id="ARBA00023288"/>
    </source>
</evidence>
<feature type="chain" id="PRO_5045551513" description="Outer-membrane lipoprotein LolB" evidence="14">
    <location>
        <begin position="26"/>
        <end position="204"/>
    </location>
</feature>
<evidence type="ECO:0000256" key="14">
    <source>
        <dbReference type="SAM" id="SignalP"/>
    </source>
</evidence>
<dbReference type="Pfam" id="PF03550">
    <property type="entry name" value="LolB"/>
    <property type="match status" value="1"/>
</dbReference>
<name>A0ABQ6HIV4_9GAMM</name>
<comment type="similarity">
    <text evidence="2 13">Belongs to the LolB family.</text>
</comment>
<evidence type="ECO:0000256" key="9">
    <source>
        <dbReference type="ARBA" id="ARBA00023139"/>
    </source>
</evidence>
<comment type="subunit">
    <text evidence="3 13">Monomer.</text>
</comment>
<evidence type="ECO:0000256" key="2">
    <source>
        <dbReference type="ARBA" id="ARBA00009696"/>
    </source>
</evidence>
<evidence type="ECO:0000256" key="4">
    <source>
        <dbReference type="ARBA" id="ARBA00016202"/>
    </source>
</evidence>
<evidence type="ECO:0000256" key="3">
    <source>
        <dbReference type="ARBA" id="ARBA00011245"/>
    </source>
</evidence>
<evidence type="ECO:0000256" key="13">
    <source>
        <dbReference type="HAMAP-Rule" id="MF_00233"/>
    </source>
</evidence>
<accession>A0ABQ6HIV4</accession>
<evidence type="ECO:0000256" key="7">
    <source>
        <dbReference type="ARBA" id="ARBA00022927"/>
    </source>
</evidence>
<evidence type="ECO:0000256" key="11">
    <source>
        <dbReference type="ARBA" id="ARBA00023237"/>
    </source>
</evidence>
<evidence type="ECO:0000313" key="15">
    <source>
        <dbReference type="EMBL" id="GLX86762.1"/>
    </source>
</evidence>
<keyword evidence="6 13" id="KW-0732">Signal</keyword>
<gene>
    <name evidence="13" type="primary">lolB</name>
    <name evidence="15" type="ORF">tloyanaT_30150</name>
</gene>
<comment type="function">
    <text evidence="13">Plays a critical role in the incorporation of lipoproteins in the outer membrane after they are released by the LolA protein.</text>
</comment>
<protein>
    <recommendedName>
        <fullName evidence="4 13">Outer-membrane lipoprotein LolB</fullName>
    </recommendedName>
</protein>
<evidence type="ECO:0000256" key="6">
    <source>
        <dbReference type="ARBA" id="ARBA00022729"/>
    </source>
</evidence>
<evidence type="ECO:0000256" key="8">
    <source>
        <dbReference type="ARBA" id="ARBA00023136"/>
    </source>
</evidence>
<comment type="subcellular location">
    <subcellularLocation>
        <location evidence="1 13">Cell outer membrane</location>
        <topology evidence="1 13">Lipid-anchor</topology>
    </subcellularLocation>
</comment>
<dbReference type="RefSeq" id="WP_284300118.1">
    <property type="nucleotide sequence ID" value="NZ_BSSV01000007.1"/>
</dbReference>
<evidence type="ECO:0000313" key="16">
    <source>
        <dbReference type="Proteomes" id="UP001157134"/>
    </source>
</evidence>
<reference evidence="15 16" key="1">
    <citation type="submission" date="2023-03" db="EMBL/GenBank/DDBJ databases">
        <title>Thalassotalea loyana LMG 22536T draft genome sequence.</title>
        <authorList>
            <person name="Sawabe T."/>
        </authorList>
    </citation>
    <scope>NUCLEOTIDE SEQUENCE [LARGE SCALE GENOMIC DNA]</scope>
    <source>
        <strain evidence="15 16">LMG 22536</strain>
    </source>
</reference>
<keyword evidence="12 13" id="KW-0449">Lipoprotein</keyword>